<dbReference type="InterPro" id="IPR011006">
    <property type="entry name" value="CheY-like_superfamily"/>
</dbReference>
<dbReference type="Proteomes" id="UP001418796">
    <property type="component" value="Unassembled WGS sequence"/>
</dbReference>
<feature type="modified residue" description="4-aspartylphosphate" evidence="6">
    <location>
        <position position="55"/>
    </location>
</feature>
<keyword evidence="11" id="KW-1185">Reference proteome</keyword>
<feature type="domain" description="OmpR/PhoB-type" evidence="9">
    <location>
        <begin position="130"/>
        <end position="228"/>
    </location>
</feature>
<keyword evidence="5" id="KW-0804">Transcription</keyword>
<dbReference type="PANTHER" id="PTHR48111">
    <property type="entry name" value="REGULATOR OF RPOS"/>
    <property type="match status" value="1"/>
</dbReference>
<dbReference type="Pfam" id="PF00486">
    <property type="entry name" value="Trans_reg_C"/>
    <property type="match status" value="1"/>
</dbReference>
<comment type="caution">
    <text evidence="10">The sequence shown here is derived from an EMBL/GenBank/DDBJ whole genome shotgun (WGS) entry which is preliminary data.</text>
</comment>
<dbReference type="CDD" id="cd17574">
    <property type="entry name" value="REC_OmpR"/>
    <property type="match status" value="1"/>
</dbReference>
<dbReference type="PROSITE" id="PS51755">
    <property type="entry name" value="OMPR_PHOB"/>
    <property type="match status" value="1"/>
</dbReference>
<proteinExistence type="predicted"/>
<keyword evidence="1 6" id="KW-0597">Phosphoprotein</keyword>
<keyword evidence="3" id="KW-0805">Transcription regulation</keyword>
<dbReference type="Gene3D" id="3.40.50.2300">
    <property type="match status" value="1"/>
</dbReference>
<feature type="DNA-binding region" description="OmpR/PhoB-type" evidence="7">
    <location>
        <begin position="130"/>
        <end position="228"/>
    </location>
</feature>
<evidence type="ECO:0000256" key="7">
    <source>
        <dbReference type="PROSITE-ProRule" id="PRU01091"/>
    </source>
</evidence>
<keyword evidence="4 7" id="KW-0238">DNA-binding</keyword>
<evidence type="ECO:0000256" key="3">
    <source>
        <dbReference type="ARBA" id="ARBA00023015"/>
    </source>
</evidence>
<evidence type="ECO:0000256" key="6">
    <source>
        <dbReference type="PROSITE-ProRule" id="PRU00169"/>
    </source>
</evidence>
<dbReference type="CDD" id="cd00383">
    <property type="entry name" value="trans_reg_C"/>
    <property type="match status" value="1"/>
</dbReference>
<organism evidence="10 11">
    <name type="scientific">Alkalicoccobacillus gibsonii</name>
    <dbReference type="NCBI Taxonomy" id="79881"/>
    <lineage>
        <taxon>Bacteria</taxon>
        <taxon>Bacillati</taxon>
        <taxon>Bacillota</taxon>
        <taxon>Bacilli</taxon>
        <taxon>Bacillales</taxon>
        <taxon>Bacillaceae</taxon>
        <taxon>Alkalicoccobacillus</taxon>
    </lineage>
</organism>
<dbReference type="SMART" id="SM00862">
    <property type="entry name" value="Trans_reg_C"/>
    <property type="match status" value="1"/>
</dbReference>
<dbReference type="PROSITE" id="PS50110">
    <property type="entry name" value="RESPONSE_REGULATORY"/>
    <property type="match status" value="1"/>
</dbReference>
<dbReference type="InterPro" id="IPR001867">
    <property type="entry name" value="OmpR/PhoB-type_DNA-bd"/>
</dbReference>
<dbReference type="PANTHER" id="PTHR48111:SF22">
    <property type="entry name" value="REGULATOR OF RPOS"/>
    <property type="match status" value="1"/>
</dbReference>
<dbReference type="EMBL" id="JBCITK010000001">
    <property type="protein sequence ID" value="MEN0644112.1"/>
    <property type="molecule type" value="Genomic_DNA"/>
</dbReference>
<evidence type="ECO:0000256" key="2">
    <source>
        <dbReference type="ARBA" id="ARBA00023012"/>
    </source>
</evidence>
<protein>
    <submittedName>
        <fullName evidence="10">Response regulator transcription factor</fullName>
    </submittedName>
</protein>
<dbReference type="SUPFAM" id="SSF52172">
    <property type="entry name" value="CheY-like"/>
    <property type="match status" value="1"/>
</dbReference>
<dbReference type="InterPro" id="IPR039420">
    <property type="entry name" value="WalR-like"/>
</dbReference>
<evidence type="ECO:0000313" key="11">
    <source>
        <dbReference type="Proteomes" id="UP001418796"/>
    </source>
</evidence>
<evidence type="ECO:0000256" key="4">
    <source>
        <dbReference type="ARBA" id="ARBA00023125"/>
    </source>
</evidence>
<accession>A0ABU9VJQ3</accession>
<evidence type="ECO:0000256" key="1">
    <source>
        <dbReference type="ARBA" id="ARBA00022553"/>
    </source>
</evidence>
<dbReference type="Gene3D" id="1.10.10.10">
    <property type="entry name" value="Winged helix-like DNA-binding domain superfamily/Winged helix DNA-binding domain"/>
    <property type="match status" value="1"/>
</dbReference>
<gene>
    <name evidence="10" type="ORF">MKY91_13205</name>
</gene>
<dbReference type="RefSeq" id="WP_343130875.1">
    <property type="nucleotide sequence ID" value="NZ_JBCITK010000001.1"/>
</dbReference>
<name>A0ABU9VJQ3_9BACI</name>
<dbReference type="SMART" id="SM00448">
    <property type="entry name" value="REC"/>
    <property type="match status" value="1"/>
</dbReference>
<evidence type="ECO:0000259" key="8">
    <source>
        <dbReference type="PROSITE" id="PS50110"/>
    </source>
</evidence>
<reference evidence="10 11" key="1">
    <citation type="submission" date="2024-03" db="EMBL/GenBank/DDBJ databases">
        <title>Bacilli Hybrid Assemblies.</title>
        <authorList>
            <person name="Kovac J."/>
        </authorList>
    </citation>
    <scope>NUCLEOTIDE SEQUENCE [LARGE SCALE GENOMIC DNA]</scope>
    <source>
        <strain evidence="10 11">FSL R7-0666</strain>
    </source>
</reference>
<dbReference type="InterPro" id="IPR001789">
    <property type="entry name" value="Sig_transdc_resp-reg_receiver"/>
</dbReference>
<sequence>MLDETRILIVEDEVSIARILKLELEHEGYQTETAPDGLKAWELIQSHSWSLLLLDVMLPGLSGMEVLRRLRDRNDQTPVIMLTARDTVIDKVSGLDLGANDYVTKPFDIEELLARIRVHLRGVQTLKQEENRLKIADLEINTSSHEVTRAKKEISLTAREYELLLFFVNHPHQVLSRDQLLQKVWGYDYLGDSNIVDVYVRYLRQKIDKDVSHKLIHTVRGVGYMLKDQNA</sequence>
<keyword evidence="2" id="KW-0902">Two-component regulatory system</keyword>
<evidence type="ECO:0000256" key="5">
    <source>
        <dbReference type="ARBA" id="ARBA00023163"/>
    </source>
</evidence>
<feature type="domain" description="Response regulatory" evidence="8">
    <location>
        <begin position="6"/>
        <end position="120"/>
    </location>
</feature>
<dbReference type="InterPro" id="IPR036388">
    <property type="entry name" value="WH-like_DNA-bd_sf"/>
</dbReference>
<dbReference type="Gene3D" id="6.10.250.690">
    <property type="match status" value="1"/>
</dbReference>
<evidence type="ECO:0000259" key="9">
    <source>
        <dbReference type="PROSITE" id="PS51755"/>
    </source>
</evidence>
<dbReference type="Pfam" id="PF00072">
    <property type="entry name" value="Response_reg"/>
    <property type="match status" value="1"/>
</dbReference>
<evidence type="ECO:0000313" key="10">
    <source>
        <dbReference type="EMBL" id="MEN0644112.1"/>
    </source>
</evidence>